<accession>A0ABC9EV77</accession>
<dbReference type="AlphaFoldDB" id="A0ABC9EV77"/>
<feature type="domain" description="F-box" evidence="1">
    <location>
        <begin position="7"/>
        <end position="40"/>
    </location>
</feature>
<proteinExistence type="predicted"/>
<dbReference type="Gene3D" id="1.20.1280.50">
    <property type="match status" value="1"/>
</dbReference>
<evidence type="ECO:0000313" key="4">
    <source>
        <dbReference type="Proteomes" id="UP001497457"/>
    </source>
</evidence>
<dbReference type="Pfam" id="PF00646">
    <property type="entry name" value="F-box"/>
    <property type="match status" value="1"/>
</dbReference>
<evidence type="ECO:0008006" key="5">
    <source>
        <dbReference type="Google" id="ProtNLM"/>
    </source>
</evidence>
<reference evidence="4" key="1">
    <citation type="submission" date="2024-06" db="EMBL/GenBank/DDBJ databases">
        <authorList>
            <person name="Ryan C."/>
        </authorList>
    </citation>
    <scope>NUCLEOTIDE SEQUENCE [LARGE SCALE GENOMIC DNA]</scope>
</reference>
<dbReference type="PANTHER" id="PTHR33127">
    <property type="entry name" value="TRANSMEMBRANE PROTEIN"/>
    <property type="match status" value="1"/>
</dbReference>
<dbReference type="SUPFAM" id="SSF81383">
    <property type="entry name" value="F-box domain"/>
    <property type="match status" value="1"/>
</dbReference>
<dbReference type="InterPro" id="IPR036047">
    <property type="entry name" value="F-box-like_dom_sf"/>
</dbReference>
<reference evidence="3 4" key="2">
    <citation type="submission" date="2024-10" db="EMBL/GenBank/DDBJ databases">
        <authorList>
            <person name="Ryan C."/>
        </authorList>
    </citation>
    <scope>NUCLEOTIDE SEQUENCE [LARGE SCALE GENOMIC DNA]</scope>
</reference>
<organism evidence="3 4">
    <name type="scientific">Urochloa decumbens</name>
    <dbReference type="NCBI Taxonomy" id="240449"/>
    <lineage>
        <taxon>Eukaryota</taxon>
        <taxon>Viridiplantae</taxon>
        <taxon>Streptophyta</taxon>
        <taxon>Embryophyta</taxon>
        <taxon>Tracheophyta</taxon>
        <taxon>Spermatophyta</taxon>
        <taxon>Magnoliopsida</taxon>
        <taxon>Liliopsida</taxon>
        <taxon>Poales</taxon>
        <taxon>Poaceae</taxon>
        <taxon>PACMAD clade</taxon>
        <taxon>Panicoideae</taxon>
        <taxon>Panicodae</taxon>
        <taxon>Paniceae</taxon>
        <taxon>Melinidinae</taxon>
        <taxon>Urochloa</taxon>
    </lineage>
</organism>
<evidence type="ECO:0000259" key="2">
    <source>
        <dbReference type="Pfam" id="PF03478"/>
    </source>
</evidence>
<gene>
    <name evidence="3" type="ORF">URODEC1_LOCUS99581</name>
</gene>
<keyword evidence="4" id="KW-1185">Reference proteome</keyword>
<dbReference type="PANTHER" id="PTHR33127:SF69">
    <property type="entry name" value="OS09G0340800 PROTEIN"/>
    <property type="match status" value="1"/>
</dbReference>
<dbReference type="InterPro" id="IPR005174">
    <property type="entry name" value="KIB1-4_b-propeller"/>
</dbReference>
<dbReference type="Proteomes" id="UP001497457">
    <property type="component" value="Chromosome 5rd"/>
</dbReference>
<dbReference type="Pfam" id="PF03478">
    <property type="entry name" value="Beta-prop_KIB1-4"/>
    <property type="match status" value="1"/>
</dbReference>
<sequence length="353" mass="39691">MAQERDWSSLPKDLLRLVLGLLPWSSHPSFGATCRHWRSVQTPFFPAWVTPLLLSAADVGSTNLRFYSPYYHKNFEISSTLEAPGAKLCCAAGRHLTLCQPSTILQADLVTGDVYELPPIKYGWFHFVVYDGGGRMFGVHTVGPPRTAVTTLMASSPNTNPVLHGGSLYVLFDDGKLAVYDESRHRDDGYFEVLDKPTAFGLECEDKYLFESDDGELMGVLFGSRGTPVHVVRLNEQEMEWEEVGSLGERALFTGTLTTAMRKTKIKWMENKVFLPRLYEWPETVRVDIVDRDGELAFVPRSAGADMKPTKDDAKSMWSYELGSEESKEFWDTEKVDYGIWVDFNTNTNAGAV</sequence>
<protein>
    <recommendedName>
        <fullName evidence="5">F-box domain-containing protein</fullName>
    </recommendedName>
</protein>
<feature type="domain" description="KIB1-4 beta-propeller" evidence="2">
    <location>
        <begin position="160"/>
        <end position="275"/>
    </location>
</feature>
<evidence type="ECO:0000259" key="1">
    <source>
        <dbReference type="Pfam" id="PF00646"/>
    </source>
</evidence>
<dbReference type="InterPro" id="IPR001810">
    <property type="entry name" value="F-box_dom"/>
</dbReference>
<evidence type="ECO:0000313" key="3">
    <source>
        <dbReference type="EMBL" id="CAL5064650.1"/>
    </source>
</evidence>
<name>A0ABC9EV77_9POAL</name>
<dbReference type="EMBL" id="OZ075115">
    <property type="protein sequence ID" value="CAL5064650.1"/>
    <property type="molecule type" value="Genomic_DNA"/>
</dbReference>